<evidence type="ECO:0000259" key="16">
    <source>
        <dbReference type="PROSITE" id="PS52039"/>
    </source>
</evidence>
<gene>
    <name evidence="17" type="ORF">MGWOODY_Clf1329</name>
</gene>
<dbReference type="EC" id="5.6.2.1" evidence="3"/>
<dbReference type="SUPFAM" id="SSF56712">
    <property type="entry name" value="Prokaryotic type I DNA topoisomerase"/>
    <property type="match status" value="1"/>
</dbReference>
<dbReference type="SMART" id="SM00437">
    <property type="entry name" value="TOP1Ac"/>
    <property type="match status" value="1"/>
</dbReference>
<evidence type="ECO:0000256" key="13">
    <source>
        <dbReference type="ARBA" id="ARBA00032235"/>
    </source>
</evidence>
<dbReference type="InterPro" id="IPR013825">
    <property type="entry name" value="Topo_IA_cen_sub2"/>
</dbReference>
<dbReference type="PROSITE" id="PS52039">
    <property type="entry name" value="TOPO_IA_2"/>
    <property type="match status" value="1"/>
</dbReference>
<dbReference type="Gene3D" id="1.10.460.10">
    <property type="entry name" value="Topoisomerase I, domain 2"/>
    <property type="match status" value="1"/>
</dbReference>
<evidence type="ECO:0000256" key="8">
    <source>
        <dbReference type="ARBA" id="ARBA00023029"/>
    </source>
</evidence>
<dbReference type="Gene3D" id="1.10.290.10">
    <property type="entry name" value="Topoisomerase I, domain 4"/>
    <property type="match status" value="1"/>
</dbReference>
<dbReference type="InterPro" id="IPR003601">
    <property type="entry name" value="Topo_IA_2"/>
</dbReference>
<evidence type="ECO:0000256" key="2">
    <source>
        <dbReference type="ARBA" id="ARBA00009446"/>
    </source>
</evidence>
<dbReference type="InterPro" id="IPR013498">
    <property type="entry name" value="Topo_IA_Znf"/>
</dbReference>
<dbReference type="Pfam" id="PF01131">
    <property type="entry name" value="Topoisom_bac"/>
    <property type="match status" value="1"/>
</dbReference>
<dbReference type="InterPro" id="IPR013824">
    <property type="entry name" value="Topo_IA_cen_sub1"/>
</dbReference>
<dbReference type="InterPro" id="IPR005733">
    <property type="entry name" value="TopoI_bac-type"/>
</dbReference>
<dbReference type="InterPro" id="IPR023406">
    <property type="entry name" value="Topo_IA_AS"/>
</dbReference>
<dbReference type="PANTHER" id="PTHR42785:SF1">
    <property type="entry name" value="DNA TOPOISOMERASE"/>
    <property type="match status" value="1"/>
</dbReference>
<evidence type="ECO:0000256" key="4">
    <source>
        <dbReference type="ARBA" id="ARBA00022723"/>
    </source>
</evidence>
<dbReference type="AlphaFoldDB" id="A0A160V606"/>
<keyword evidence="4" id="KW-0479">Metal-binding</keyword>
<name>A0A160V606_9ZZZZ</name>
<dbReference type="InterPro" id="IPR028612">
    <property type="entry name" value="Topoisom_1_IA"/>
</dbReference>
<dbReference type="GO" id="GO:0003677">
    <property type="term" value="F:DNA binding"/>
    <property type="evidence" value="ECO:0007669"/>
    <property type="project" value="UniProtKB-KW"/>
</dbReference>
<dbReference type="Gene3D" id="3.40.50.140">
    <property type="match status" value="1"/>
</dbReference>
<keyword evidence="6" id="KW-0862">Zinc</keyword>
<dbReference type="GO" id="GO:0005694">
    <property type="term" value="C:chromosome"/>
    <property type="evidence" value="ECO:0007669"/>
    <property type="project" value="InterPro"/>
</dbReference>
<reference evidence="17" key="1">
    <citation type="submission" date="2015-10" db="EMBL/GenBank/DDBJ databases">
        <authorList>
            <person name="Gilbert D.G."/>
        </authorList>
    </citation>
    <scope>NUCLEOTIDE SEQUENCE</scope>
</reference>
<dbReference type="PROSITE" id="PS50880">
    <property type="entry name" value="TOPRIM"/>
    <property type="match status" value="1"/>
</dbReference>
<keyword evidence="5" id="KW-0863">Zinc-finger</keyword>
<dbReference type="GO" id="GO:0008270">
    <property type="term" value="F:zinc ion binding"/>
    <property type="evidence" value="ECO:0007669"/>
    <property type="project" value="UniProtKB-KW"/>
</dbReference>
<evidence type="ECO:0000256" key="6">
    <source>
        <dbReference type="ARBA" id="ARBA00022833"/>
    </source>
</evidence>
<comment type="similarity">
    <text evidence="2">Belongs to the type IA topoisomerase family.</text>
</comment>
<proteinExistence type="inferred from homology"/>
<dbReference type="NCBIfam" id="TIGR01051">
    <property type="entry name" value="topA_bact"/>
    <property type="match status" value="1"/>
</dbReference>
<keyword evidence="9" id="KW-0238">DNA-binding</keyword>
<dbReference type="PRINTS" id="PR00417">
    <property type="entry name" value="PRTPISMRASEI"/>
</dbReference>
<dbReference type="Gene3D" id="3.30.65.10">
    <property type="entry name" value="Bacterial Topoisomerase I, domain 1"/>
    <property type="match status" value="2"/>
</dbReference>
<dbReference type="InterPro" id="IPR003602">
    <property type="entry name" value="Topo_IA_DNA-bd_dom"/>
</dbReference>
<dbReference type="GO" id="GO:0006265">
    <property type="term" value="P:DNA topological change"/>
    <property type="evidence" value="ECO:0007669"/>
    <property type="project" value="InterPro"/>
</dbReference>
<dbReference type="GO" id="GO:0003917">
    <property type="term" value="F:DNA topoisomerase type I (single strand cut, ATP-independent) activity"/>
    <property type="evidence" value="ECO:0007669"/>
    <property type="project" value="UniProtKB-EC"/>
</dbReference>
<dbReference type="InterPro" id="IPR013826">
    <property type="entry name" value="Topo_IA_cen_sub3"/>
</dbReference>
<dbReference type="InterPro" id="IPR006171">
    <property type="entry name" value="TOPRIM_dom"/>
</dbReference>
<organism evidence="17">
    <name type="scientific">hydrothermal vent metagenome</name>
    <dbReference type="NCBI Taxonomy" id="652676"/>
    <lineage>
        <taxon>unclassified sequences</taxon>
        <taxon>metagenomes</taxon>
        <taxon>ecological metagenomes</taxon>
    </lineage>
</organism>
<evidence type="ECO:0000256" key="7">
    <source>
        <dbReference type="ARBA" id="ARBA00022842"/>
    </source>
</evidence>
<dbReference type="SMART" id="SM00493">
    <property type="entry name" value="TOPRIM"/>
    <property type="match status" value="1"/>
</dbReference>
<dbReference type="SUPFAM" id="SSF57783">
    <property type="entry name" value="Zinc beta-ribbon"/>
    <property type="match status" value="1"/>
</dbReference>
<evidence type="ECO:0000256" key="11">
    <source>
        <dbReference type="ARBA" id="ARBA00030003"/>
    </source>
</evidence>
<sequence length="711" mass="79659">MTASQGHVRDLPKSKIGVDVDQDFEPSYVIMKDKQSLLTQIKKAGNEAKEVFLATDPDREGEAISWHLQNAAGWEDLPVAPKRVVFHEITKEAVEEAFRNPREIDMQLVNAQQARRILDRLVGYQISPLLWRRVQRGTSAGRVQSVSLRMVVDREREIEAFIPVESWTIDNLLRKTGTDAIEKNQFSAALHSIKGDRARISIYDEENARRYESELANADYKVAEVRKRDVRQRPAAPFTTSTMQQEAGRKLRYTAQRTMAVAQQLYEGLSVGEGGQVGLITYMRTDSTQVADSALAEVREYIRGRYSKDHLPAKARVYNKTSKGAQEAHEAVRPTSIRRDPASLKDYLSLDQLNLYSLIWSRMLASQMEDARSEATTLNIDATCKNTNNVYNFRATGSVLKFAGFRTVYMEGRDDSDDSGDKNLLPALSEGDVLDCSKLEANQHFTEPPPRFTEATLIKAMEEKGIGRPSTYAPTIGTLVDRMYVERERNRLTPTKLGITVADLLIEYFQSIMDLDFTAKMEEELDDVSRGEREWVPMLGEFYGPFQKALTNADEQMPKIRMDEETDEVCDCGGTDKCDHTGVCGHPMVIKTGRFGRFMACTGFPGCRNTKPILKKTGVTCPKPNCGGDIVERRAKGRGRSFFGCSNYPECDLLLNQTPLATPCPECAGLMIQKGRNNAACTNCSWQEAILENLEDAGNAEDSEELAPVGD</sequence>
<keyword evidence="10 17" id="KW-0413">Isomerase</keyword>
<dbReference type="InterPro" id="IPR000380">
    <property type="entry name" value="Topo_IA"/>
</dbReference>
<dbReference type="InterPro" id="IPR023405">
    <property type="entry name" value="Topo_IA_core_domain"/>
</dbReference>
<dbReference type="Gene3D" id="2.70.20.10">
    <property type="entry name" value="Topoisomerase I, domain 3"/>
    <property type="match status" value="1"/>
</dbReference>
<dbReference type="CDD" id="cd00186">
    <property type="entry name" value="TOP1Ac"/>
    <property type="match status" value="1"/>
</dbReference>
<dbReference type="InterPro" id="IPR013497">
    <property type="entry name" value="Topo_IA_cen"/>
</dbReference>
<evidence type="ECO:0000256" key="3">
    <source>
        <dbReference type="ARBA" id="ARBA00012891"/>
    </source>
</evidence>
<dbReference type="Pfam" id="PF01751">
    <property type="entry name" value="Toprim"/>
    <property type="match status" value="1"/>
</dbReference>
<evidence type="ECO:0000256" key="9">
    <source>
        <dbReference type="ARBA" id="ARBA00023125"/>
    </source>
</evidence>
<dbReference type="SMART" id="SM00436">
    <property type="entry name" value="TOP1Bc"/>
    <property type="match status" value="1"/>
</dbReference>
<dbReference type="HAMAP" id="MF_00952">
    <property type="entry name" value="Topoisom_1_prok"/>
    <property type="match status" value="1"/>
</dbReference>
<evidence type="ECO:0000256" key="1">
    <source>
        <dbReference type="ARBA" id="ARBA00000213"/>
    </source>
</evidence>
<feature type="domain" description="Toprim" evidence="15">
    <location>
        <begin position="1"/>
        <end position="89"/>
    </location>
</feature>
<dbReference type="EMBL" id="FAXA01000022">
    <property type="protein sequence ID" value="CUV01181.1"/>
    <property type="molecule type" value="Genomic_DNA"/>
</dbReference>
<feature type="domain" description="Topo IA-type catalytic" evidence="16">
    <location>
        <begin position="105"/>
        <end position="550"/>
    </location>
</feature>
<evidence type="ECO:0000256" key="14">
    <source>
        <dbReference type="ARBA" id="ARBA00032877"/>
    </source>
</evidence>
<evidence type="ECO:0000256" key="12">
    <source>
        <dbReference type="ARBA" id="ARBA00031985"/>
    </source>
</evidence>
<evidence type="ECO:0000313" key="17">
    <source>
        <dbReference type="EMBL" id="CUV01181.1"/>
    </source>
</evidence>
<keyword evidence="8" id="KW-0799">Topoisomerase</keyword>
<keyword evidence="7" id="KW-0460">Magnesium</keyword>
<dbReference type="PANTHER" id="PTHR42785">
    <property type="entry name" value="DNA TOPOISOMERASE, TYPE IA, CORE"/>
    <property type="match status" value="1"/>
</dbReference>
<evidence type="ECO:0000259" key="15">
    <source>
        <dbReference type="PROSITE" id="PS50880"/>
    </source>
</evidence>
<comment type="catalytic activity">
    <reaction evidence="1">
        <text>ATP-independent breakage of single-stranded DNA, followed by passage and rejoining.</text>
        <dbReference type="EC" id="5.6.2.1"/>
    </reaction>
</comment>
<accession>A0A160V606</accession>
<evidence type="ECO:0000256" key="5">
    <source>
        <dbReference type="ARBA" id="ARBA00022771"/>
    </source>
</evidence>
<protein>
    <recommendedName>
        <fullName evidence="3">DNA topoisomerase</fullName>
        <ecNumber evidence="3">5.6.2.1</ecNumber>
    </recommendedName>
    <alternativeName>
        <fullName evidence="14">Omega-protein</fullName>
    </alternativeName>
    <alternativeName>
        <fullName evidence="13">Relaxing enzyme</fullName>
    </alternativeName>
    <alternativeName>
        <fullName evidence="11">Swivelase</fullName>
    </alternativeName>
    <alternativeName>
        <fullName evidence="12">Untwisting enzyme</fullName>
    </alternativeName>
</protein>
<dbReference type="Pfam" id="PF01396">
    <property type="entry name" value="Zn_ribbon_Top1"/>
    <property type="match status" value="3"/>
</dbReference>
<dbReference type="PROSITE" id="PS00396">
    <property type="entry name" value="TOPO_IA_1"/>
    <property type="match status" value="1"/>
</dbReference>
<evidence type="ECO:0000256" key="10">
    <source>
        <dbReference type="ARBA" id="ARBA00023235"/>
    </source>
</evidence>